<accession>A0AAV4JRU5</accession>
<evidence type="ECO:0000259" key="2">
    <source>
        <dbReference type="Pfam" id="PF04146"/>
    </source>
</evidence>
<dbReference type="InterPro" id="IPR007275">
    <property type="entry name" value="YTH_domain"/>
</dbReference>
<keyword evidence="1" id="KW-0175">Coiled coil</keyword>
<dbReference type="SUPFAM" id="SSF81301">
    <property type="entry name" value="Nucleotidyltransferase"/>
    <property type="match status" value="1"/>
</dbReference>
<dbReference type="CDD" id="cd21134">
    <property type="entry name" value="YTH"/>
    <property type="match status" value="1"/>
</dbReference>
<dbReference type="PANTHER" id="PTHR34817">
    <property type="entry name" value="NUCLEOTIDYLTRANSFERASE"/>
    <property type="match status" value="1"/>
</dbReference>
<name>A0AAV4JRU5_9GAST</name>
<comment type="caution">
    <text evidence="3">The sequence shown here is derived from an EMBL/GenBank/DDBJ whole genome shotgun (WGS) entry which is preliminary data.</text>
</comment>
<evidence type="ECO:0000313" key="4">
    <source>
        <dbReference type="Proteomes" id="UP000762676"/>
    </source>
</evidence>
<dbReference type="InterPro" id="IPR018775">
    <property type="entry name" value="RlaP"/>
</dbReference>
<dbReference type="Pfam" id="PF04146">
    <property type="entry name" value="YTH"/>
    <property type="match status" value="1"/>
</dbReference>
<dbReference type="Proteomes" id="UP000762676">
    <property type="component" value="Unassembled WGS sequence"/>
</dbReference>
<dbReference type="AlphaFoldDB" id="A0AAV4JRU5"/>
<dbReference type="Gene3D" id="3.10.590.10">
    <property type="entry name" value="ph1033 like domains"/>
    <property type="match status" value="1"/>
</dbReference>
<reference evidence="3 4" key="1">
    <citation type="journal article" date="2021" name="Elife">
        <title>Chloroplast acquisition without the gene transfer in kleptoplastic sea slugs, Plakobranchus ocellatus.</title>
        <authorList>
            <person name="Maeda T."/>
            <person name="Takahashi S."/>
            <person name="Yoshida T."/>
            <person name="Shimamura S."/>
            <person name="Takaki Y."/>
            <person name="Nagai Y."/>
            <person name="Toyoda A."/>
            <person name="Suzuki Y."/>
            <person name="Arimoto A."/>
            <person name="Ishii H."/>
            <person name="Satoh N."/>
            <person name="Nishiyama T."/>
            <person name="Hasebe M."/>
            <person name="Maruyama T."/>
            <person name="Minagawa J."/>
            <person name="Obokata J."/>
            <person name="Shigenobu S."/>
        </authorList>
    </citation>
    <scope>NUCLEOTIDE SEQUENCE [LARGE SCALE GENOMIC DNA]</scope>
</reference>
<evidence type="ECO:0000256" key="1">
    <source>
        <dbReference type="SAM" id="Coils"/>
    </source>
</evidence>
<protein>
    <submittedName>
        <fullName evidence="3">Nucleotidyltransferase</fullName>
    </submittedName>
</protein>
<dbReference type="InterPro" id="IPR043519">
    <property type="entry name" value="NT_sf"/>
</dbReference>
<dbReference type="EMBL" id="BMAT01007015">
    <property type="protein sequence ID" value="GFS24101.1"/>
    <property type="molecule type" value="Genomic_DNA"/>
</dbReference>
<evidence type="ECO:0000313" key="3">
    <source>
        <dbReference type="EMBL" id="GFS24101.1"/>
    </source>
</evidence>
<dbReference type="Pfam" id="PF10127">
    <property type="entry name" value="RlaP"/>
    <property type="match status" value="1"/>
</dbReference>
<gene>
    <name evidence="3" type="ORF">ElyMa_003406700</name>
</gene>
<dbReference type="GO" id="GO:0003723">
    <property type="term" value="F:RNA binding"/>
    <property type="evidence" value="ECO:0007669"/>
    <property type="project" value="InterPro"/>
</dbReference>
<organism evidence="3 4">
    <name type="scientific">Elysia marginata</name>
    <dbReference type="NCBI Taxonomy" id="1093978"/>
    <lineage>
        <taxon>Eukaryota</taxon>
        <taxon>Metazoa</taxon>
        <taxon>Spiralia</taxon>
        <taxon>Lophotrochozoa</taxon>
        <taxon>Mollusca</taxon>
        <taxon>Gastropoda</taxon>
        <taxon>Heterobranchia</taxon>
        <taxon>Euthyneura</taxon>
        <taxon>Panpulmonata</taxon>
        <taxon>Sacoglossa</taxon>
        <taxon>Placobranchoidea</taxon>
        <taxon>Plakobranchidae</taxon>
        <taxon>Elysia</taxon>
    </lineage>
</organism>
<feature type="domain" description="YTH" evidence="2">
    <location>
        <begin position="12"/>
        <end position="180"/>
    </location>
</feature>
<proteinExistence type="predicted"/>
<feature type="coiled-coil region" evidence="1">
    <location>
        <begin position="420"/>
        <end position="447"/>
    </location>
</feature>
<sequence>MCDSSHTSKPTSYFIMKCADMDSLQQCIKTNEWACRKRNKQPHPFDLLVSSHERGCVILIFSVNGQHGWHGFCQSCFEMKPSEKSTIETNKGFPKDLNMSSNVPLGVKSECTGNASEDEGNVWYRFPVQWIVHYQNFNAYSCLDFKCTENLLLPDGSPVNKARNWQELSNDVGNKLCALLKNHHTHLLTKEQEQQALKKPESFFKSDQGISISKERETWQTVITKITKDLGKVHLACPFGSQRYNCNVPESDLDIFIVYQAKTTSMLGLDPPQQTIKNSHHEEVDYSVLELQRYCELLVKGDAKCVETLFLSETPIIVTGSSEWRELCSLRNLLLTRQCLEKYMKEINGTTGLKQFQRWRDVNPNTEELTSKLAKLGYIVLRLLQNARDMAKSNEMVVFRKESSLEKDELMTVRRGDFTYSKFMEVVDRYLQEIERHKEQLIEGTQEAKYKIQDWLIECRIQDLKLNPKAPGS</sequence>
<dbReference type="PANTHER" id="PTHR34817:SF1">
    <property type="entry name" value="NUCLEOTIDYLTRANSFERASE"/>
    <property type="match status" value="1"/>
</dbReference>
<keyword evidence="4" id="KW-1185">Reference proteome</keyword>